<sequence length="338" mass="38301">MSESLNKYELFDANQLASDEFFQQWVLNPSQEANLFWEQFLTTNPEKQTSIEEARRLIEVLHFQLPTLAETKVIALKKRLESSIGQPLFVSETPILPLRQSFFNRTRWMAAAAVILMLGTIVFWQYLNQATEYTTSFGQTRQVTLPDGSVVNLNANSSISFAQNFSEQPVREVWLKGEAFFSVKHTANHTKFRVHVEGLEVDVLGTEFNVSDRRNTTKVVLQSGKVQIKSAKQSAILQPGEMVEFSHSTKQLAQRKVPVERYSSWKEKVWLLEGEAMSDVALRIEDSFGIEVVFETPSLANEKISGTIPTGSLEEVSEILSDLLKANCVITNHKLIIK</sequence>
<gene>
    <name evidence="4" type="ORF">DR864_22025</name>
</gene>
<dbReference type="GO" id="GO:0016989">
    <property type="term" value="F:sigma factor antagonist activity"/>
    <property type="evidence" value="ECO:0007669"/>
    <property type="project" value="TreeGrafter"/>
</dbReference>
<dbReference type="InterPro" id="IPR012373">
    <property type="entry name" value="Ferrdict_sens_TM"/>
</dbReference>
<dbReference type="InterPro" id="IPR032508">
    <property type="entry name" value="FecR_C"/>
</dbReference>
<dbReference type="AlphaFoldDB" id="A0A344TNL6"/>
<protein>
    <submittedName>
        <fullName evidence="4">Uncharacterized protein</fullName>
    </submittedName>
</protein>
<dbReference type="Proteomes" id="UP000251993">
    <property type="component" value="Chromosome"/>
</dbReference>
<evidence type="ECO:0000259" key="2">
    <source>
        <dbReference type="Pfam" id="PF04773"/>
    </source>
</evidence>
<organism evidence="4 5">
    <name type="scientific">Runella rosea</name>
    <dbReference type="NCBI Taxonomy" id="2259595"/>
    <lineage>
        <taxon>Bacteria</taxon>
        <taxon>Pseudomonadati</taxon>
        <taxon>Bacteroidota</taxon>
        <taxon>Cytophagia</taxon>
        <taxon>Cytophagales</taxon>
        <taxon>Spirosomataceae</taxon>
        <taxon>Runella</taxon>
    </lineage>
</organism>
<keyword evidence="1" id="KW-1133">Transmembrane helix</keyword>
<dbReference type="Gene3D" id="3.55.50.30">
    <property type="match status" value="1"/>
</dbReference>
<evidence type="ECO:0000313" key="5">
    <source>
        <dbReference type="Proteomes" id="UP000251993"/>
    </source>
</evidence>
<dbReference type="InterPro" id="IPR006860">
    <property type="entry name" value="FecR"/>
</dbReference>
<dbReference type="KEGG" id="run:DR864_22025"/>
<dbReference type="PANTHER" id="PTHR30273:SF2">
    <property type="entry name" value="PROTEIN FECR"/>
    <property type="match status" value="1"/>
</dbReference>
<keyword evidence="1" id="KW-0472">Membrane</keyword>
<feature type="domain" description="FecR protein" evidence="2">
    <location>
        <begin position="132"/>
        <end position="227"/>
    </location>
</feature>
<accession>A0A344TNL6</accession>
<evidence type="ECO:0000259" key="3">
    <source>
        <dbReference type="Pfam" id="PF16344"/>
    </source>
</evidence>
<keyword evidence="5" id="KW-1185">Reference proteome</keyword>
<dbReference type="RefSeq" id="WP_114069001.1">
    <property type="nucleotide sequence ID" value="NZ_CP030850.1"/>
</dbReference>
<dbReference type="Gene3D" id="2.60.120.1440">
    <property type="match status" value="1"/>
</dbReference>
<dbReference type="Pfam" id="PF04773">
    <property type="entry name" value="FecR"/>
    <property type="match status" value="1"/>
</dbReference>
<name>A0A344TNL6_9BACT</name>
<evidence type="ECO:0000256" key="1">
    <source>
        <dbReference type="SAM" id="Phobius"/>
    </source>
</evidence>
<proteinExistence type="predicted"/>
<feature type="domain" description="Protein FecR C-terminal" evidence="3">
    <location>
        <begin position="272"/>
        <end position="337"/>
    </location>
</feature>
<keyword evidence="1" id="KW-0812">Transmembrane</keyword>
<reference evidence="4 5" key="1">
    <citation type="submission" date="2018-07" db="EMBL/GenBank/DDBJ databases">
        <title>Genome sequencing of Runella.</title>
        <authorList>
            <person name="Baek M.-G."/>
            <person name="Yi H."/>
        </authorList>
    </citation>
    <scope>NUCLEOTIDE SEQUENCE [LARGE SCALE GENOMIC DNA]</scope>
    <source>
        <strain evidence="4 5">HYN0085</strain>
    </source>
</reference>
<dbReference type="PIRSF" id="PIRSF018266">
    <property type="entry name" value="FecR"/>
    <property type="match status" value="1"/>
</dbReference>
<feature type="transmembrane region" description="Helical" evidence="1">
    <location>
        <begin position="108"/>
        <end position="127"/>
    </location>
</feature>
<dbReference type="Pfam" id="PF16344">
    <property type="entry name" value="FecR_C"/>
    <property type="match status" value="1"/>
</dbReference>
<dbReference type="EMBL" id="CP030850">
    <property type="protein sequence ID" value="AXE20237.1"/>
    <property type="molecule type" value="Genomic_DNA"/>
</dbReference>
<dbReference type="OrthoDB" id="1523489at2"/>
<dbReference type="PANTHER" id="PTHR30273">
    <property type="entry name" value="PERIPLASMIC SIGNAL SENSOR AND SIGMA FACTOR ACTIVATOR FECR-RELATED"/>
    <property type="match status" value="1"/>
</dbReference>
<evidence type="ECO:0000313" key="4">
    <source>
        <dbReference type="EMBL" id="AXE20237.1"/>
    </source>
</evidence>